<sequence>MEGKSVSDMTGSMKARLRSHANSTAATTPPMRCRPARKPSRAAVAKVPVTGSRQRGGQPKNIRPKAFPKGVRYADANYSSGTDMEEDEHDEHVRVGSGFPHALRTLEKDMALLKKQFPGLANSVIEQALIDTIPKRDDEHSYAANLIEASTALEAFQEEQLASRRSTLRSLDAS</sequence>
<organism evidence="2 3">
    <name type="scientific">Achlya hypogyna</name>
    <name type="common">Oomycete</name>
    <name type="synonym">Protoachlya hypogyna</name>
    <dbReference type="NCBI Taxonomy" id="1202772"/>
    <lineage>
        <taxon>Eukaryota</taxon>
        <taxon>Sar</taxon>
        <taxon>Stramenopiles</taxon>
        <taxon>Oomycota</taxon>
        <taxon>Saprolegniomycetes</taxon>
        <taxon>Saprolegniales</taxon>
        <taxon>Achlyaceae</taxon>
        <taxon>Achlya</taxon>
    </lineage>
</organism>
<dbReference type="Proteomes" id="UP000243579">
    <property type="component" value="Unassembled WGS sequence"/>
</dbReference>
<protein>
    <submittedName>
        <fullName evidence="2">Uncharacterized protein</fullName>
    </submittedName>
</protein>
<proteinExistence type="predicted"/>
<accession>A0A1V9YWJ5</accession>
<dbReference type="OrthoDB" id="75898at2759"/>
<dbReference type="AlphaFoldDB" id="A0A1V9YWJ5"/>
<feature type="region of interest" description="Disordered" evidence="1">
    <location>
        <begin position="1"/>
        <end position="93"/>
    </location>
</feature>
<gene>
    <name evidence="2" type="ORF">ACHHYP_05726</name>
</gene>
<dbReference type="EMBL" id="JNBR01000661">
    <property type="protein sequence ID" value="OQR90179.1"/>
    <property type="molecule type" value="Genomic_DNA"/>
</dbReference>
<evidence type="ECO:0000313" key="2">
    <source>
        <dbReference type="EMBL" id="OQR90179.1"/>
    </source>
</evidence>
<evidence type="ECO:0000313" key="3">
    <source>
        <dbReference type="Proteomes" id="UP000243579"/>
    </source>
</evidence>
<keyword evidence="3" id="KW-1185">Reference proteome</keyword>
<reference evidence="2 3" key="1">
    <citation type="journal article" date="2014" name="Genome Biol. Evol.">
        <title>The secreted proteins of Achlya hypogyna and Thraustotheca clavata identify the ancestral oomycete secretome and reveal gene acquisitions by horizontal gene transfer.</title>
        <authorList>
            <person name="Misner I."/>
            <person name="Blouin N."/>
            <person name="Leonard G."/>
            <person name="Richards T.A."/>
            <person name="Lane C.E."/>
        </authorList>
    </citation>
    <scope>NUCLEOTIDE SEQUENCE [LARGE SCALE GENOMIC DNA]</scope>
    <source>
        <strain evidence="2 3">ATCC 48635</strain>
    </source>
</reference>
<comment type="caution">
    <text evidence="2">The sequence shown here is derived from an EMBL/GenBank/DDBJ whole genome shotgun (WGS) entry which is preliminary data.</text>
</comment>
<evidence type="ECO:0000256" key="1">
    <source>
        <dbReference type="SAM" id="MobiDB-lite"/>
    </source>
</evidence>
<name>A0A1V9YWJ5_ACHHY</name>